<feature type="transmembrane region" description="Helical" evidence="8">
    <location>
        <begin position="272"/>
        <end position="293"/>
    </location>
</feature>
<keyword evidence="4" id="KW-1003">Cell membrane</keyword>
<proteinExistence type="inferred from homology"/>
<feature type="transmembrane region" description="Helical" evidence="8">
    <location>
        <begin position="230"/>
        <end position="260"/>
    </location>
</feature>
<dbReference type="InterPro" id="IPR037294">
    <property type="entry name" value="ABC_BtuC-like"/>
</dbReference>
<dbReference type="CDD" id="cd06550">
    <property type="entry name" value="TM_ABC_iron-siderophores_like"/>
    <property type="match status" value="1"/>
</dbReference>
<feature type="transmembrane region" description="Helical" evidence="8">
    <location>
        <begin position="111"/>
        <end position="133"/>
    </location>
</feature>
<dbReference type="EMBL" id="JAUHJS010000006">
    <property type="protein sequence ID" value="MDN4166296.1"/>
    <property type="molecule type" value="Genomic_DNA"/>
</dbReference>
<protein>
    <submittedName>
        <fullName evidence="9">Iron ABC transporter permease</fullName>
    </submittedName>
</protein>
<comment type="caution">
    <text evidence="9">The sequence shown here is derived from an EMBL/GenBank/DDBJ whole genome shotgun (WGS) entry which is preliminary data.</text>
</comment>
<feature type="transmembrane region" description="Helical" evidence="8">
    <location>
        <begin position="299"/>
        <end position="320"/>
    </location>
</feature>
<comment type="subcellular location">
    <subcellularLocation>
        <location evidence="1">Cell membrane</location>
        <topology evidence="1">Multi-pass membrane protein</topology>
    </subcellularLocation>
</comment>
<keyword evidence="5 8" id="KW-0812">Transmembrane</keyword>
<dbReference type="PANTHER" id="PTHR30472">
    <property type="entry name" value="FERRIC ENTEROBACTIN TRANSPORT SYSTEM PERMEASE PROTEIN"/>
    <property type="match status" value="1"/>
</dbReference>
<feature type="transmembrane region" description="Helical" evidence="8">
    <location>
        <begin position="51"/>
        <end position="71"/>
    </location>
</feature>
<evidence type="ECO:0000313" key="9">
    <source>
        <dbReference type="EMBL" id="MDN4166296.1"/>
    </source>
</evidence>
<accession>A0ABT8F8M2</accession>
<reference evidence="9" key="1">
    <citation type="submission" date="2023-06" db="EMBL/GenBank/DDBJ databases">
        <title>Cytophagales bacterium Strain LB-30, isolated from soil.</title>
        <authorList>
            <person name="Liu B."/>
        </authorList>
    </citation>
    <scope>NUCLEOTIDE SEQUENCE</scope>
    <source>
        <strain evidence="9">LB-30</strain>
    </source>
</reference>
<keyword evidence="10" id="KW-1185">Reference proteome</keyword>
<organism evidence="9 10">
    <name type="scientific">Shiella aurantiaca</name>
    <dbReference type="NCBI Taxonomy" id="3058365"/>
    <lineage>
        <taxon>Bacteria</taxon>
        <taxon>Pseudomonadati</taxon>
        <taxon>Bacteroidota</taxon>
        <taxon>Cytophagia</taxon>
        <taxon>Cytophagales</taxon>
        <taxon>Shiellaceae</taxon>
        <taxon>Shiella</taxon>
    </lineage>
</organism>
<gene>
    <name evidence="9" type="ORF">QWY31_12345</name>
</gene>
<evidence type="ECO:0000256" key="3">
    <source>
        <dbReference type="ARBA" id="ARBA00022448"/>
    </source>
</evidence>
<evidence type="ECO:0000256" key="4">
    <source>
        <dbReference type="ARBA" id="ARBA00022475"/>
    </source>
</evidence>
<evidence type="ECO:0000256" key="1">
    <source>
        <dbReference type="ARBA" id="ARBA00004651"/>
    </source>
</evidence>
<dbReference type="Gene3D" id="1.10.3470.10">
    <property type="entry name" value="ABC transporter involved in vitamin B12 uptake, BtuC"/>
    <property type="match status" value="1"/>
</dbReference>
<evidence type="ECO:0000256" key="7">
    <source>
        <dbReference type="ARBA" id="ARBA00023136"/>
    </source>
</evidence>
<name>A0ABT8F8M2_9BACT</name>
<dbReference type="Pfam" id="PF01032">
    <property type="entry name" value="FecCD"/>
    <property type="match status" value="1"/>
</dbReference>
<dbReference type="PANTHER" id="PTHR30472:SF41">
    <property type="entry name" value="TRANSPORT SYSTEM PERMEASE PROTEIN"/>
    <property type="match status" value="1"/>
</dbReference>
<feature type="transmembrane region" description="Helical" evidence="8">
    <location>
        <begin position="139"/>
        <end position="162"/>
    </location>
</feature>
<dbReference type="Proteomes" id="UP001168552">
    <property type="component" value="Unassembled WGS sequence"/>
</dbReference>
<dbReference type="SUPFAM" id="SSF81345">
    <property type="entry name" value="ABC transporter involved in vitamin B12 uptake, BtuC"/>
    <property type="match status" value="1"/>
</dbReference>
<feature type="transmembrane region" description="Helical" evidence="8">
    <location>
        <begin position="6"/>
        <end position="30"/>
    </location>
</feature>
<sequence>MVLLILSVVLSISVGSVLIPFGDIVAYLFGSKDNHPLFATIIGKFRLPKTLAALTAGAGLSLSGLLMQSYFRNPLAGPYVLGISSGASLGVALLTLAGINLAAFTGLGHAWSIALSAALGSLAVFMVIMYASLRIHNHVMLLILGIMFGSATSALVSIMQYFSQADSLQRFLFWSFGNLGGLTWQELQVMLPLVGIGILLSLWALKDLQAMSLGETYAASMGVPLKKLRWLIVLSTSIMAGVITAFCGPIAFVGIGVPHLARLLFRTANQQVLFPGSLLLGMIILLLCDSIAQVPGSDYTLPINIITSLLGAPLVISMLLKNRNVKSMLS</sequence>
<feature type="transmembrane region" description="Helical" evidence="8">
    <location>
        <begin position="183"/>
        <end position="205"/>
    </location>
</feature>
<keyword evidence="3" id="KW-0813">Transport</keyword>
<keyword evidence="7 8" id="KW-0472">Membrane</keyword>
<evidence type="ECO:0000256" key="6">
    <source>
        <dbReference type="ARBA" id="ARBA00022989"/>
    </source>
</evidence>
<dbReference type="InterPro" id="IPR000522">
    <property type="entry name" value="ABC_transptr_permease_BtuC"/>
</dbReference>
<comment type="similarity">
    <text evidence="2">Belongs to the binding-protein-dependent transport system permease family. FecCD subfamily.</text>
</comment>
<evidence type="ECO:0000313" key="10">
    <source>
        <dbReference type="Proteomes" id="UP001168552"/>
    </source>
</evidence>
<evidence type="ECO:0000256" key="8">
    <source>
        <dbReference type="SAM" id="Phobius"/>
    </source>
</evidence>
<evidence type="ECO:0000256" key="5">
    <source>
        <dbReference type="ARBA" id="ARBA00022692"/>
    </source>
</evidence>
<evidence type="ECO:0000256" key="2">
    <source>
        <dbReference type="ARBA" id="ARBA00007935"/>
    </source>
</evidence>
<feature type="transmembrane region" description="Helical" evidence="8">
    <location>
        <begin position="77"/>
        <end position="99"/>
    </location>
</feature>
<keyword evidence="6 8" id="KW-1133">Transmembrane helix</keyword>
<dbReference type="RefSeq" id="WP_320004833.1">
    <property type="nucleotide sequence ID" value="NZ_JAUHJS010000006.1"/>
</dbReference>